<dbReference type="EMBL" id="JAKOGI010003349">
    <property type="protein sequence ID" value="KAJ8420550.1"/>
    <property type="molecule type" value="Genomic_DNA"/>
</dbReference>
<dbReference type="OrthoDB" id="529273at2759"/>
<evidence type="ECO:0000313" key="4">
    <source>
        <dbReference type="EMBL" id="KAJ8425033.1"/>
    </source>
</evidence>
<accession>A0A9Q1GUX2</accession>
<organism evidence="4 5">
    <name type="scientific">Carnegiea gigantea</name>
    <dbReference type="NCBI Taxonomy" id="171969"/>
    <lineage>
        <taxon>Eukaryota</taxon>
        <taxon>Viridiplantae</taxon>
        <taxon>Streptophyta</taxon>
        <taxon>Embryophyta</taxon>
        <taxon>Tracheophyta</taxon>
        <taxon>Spermatophyta</taxon>
        <taxon>Magnoliopsida</taxon>
        <taxon>eudicotyledons</taxon>
        <taxon>Gunneridae</taxon>
        <taxon>Pentapetalae</taxon>
        <taxon>Caryophyllales</taxon>
        <taxon>Cactineae</taxon>
        <taxon>Cactaceae</taxon>
        <taxon>Cactoideae</taxon>
        <taxon>Echinocereeae</taxon>
        <taxon>Carnegiea</taxon>
    </lineage>
</organism>
<sequence>MKLQGFMEKEPILRLMVFSASIFFILLVLPLHQDSLLKSTYNSHSMLITGVDKVTKTDTEIHIHNSSASTIAPSLTPNKPAANASEKKNNSEMLNSFETSGKAVENVIEIKVLNSSKVTIVSPDTHKEARLHGSKGENNSQYRSDHNLLFKMGKSSIHDLSATTYIPPSMTNKSRYYASEGEKSFRNKGGAVVKQEDQMKVQLSRLVRGKEGLAELEFTGISCSSGVHLDLCVINQPIILEKKSKSFTIYAPSSQHPPTKRVVRPYPKKEDQNTMMNWVAPVNIIQGKANQIKAPPCQVKHNVPALVFSFGGFTDNNFHKFSEVIIPLFITSRHFGSRVQFVVTDNLLGENWKFKKVLKHLSPHDVIDANEEGDKRVHCFPAAVVGLRYFGNLEVNSSDTPGGYAMADFKEFLRESYNLKVANTLKPRNPRSSSFLVKNQDRYSMKMR</sequence>
<dbReference type="PANTHER" id="PTHR20961">
    <property type="entry name" value="GLYCOSYLTRANSFERASE"/>
    <property type="match status" value="1"/>
</dbReference>
<proteinExistence type="predicted"/>
<keyword evidence="5" id="KW-1185">Reference proteome</keyword>
<evidence type="ECO:0000256" key="2">
    <source>
        <dbReference type="SAM" id="Phobius"/>
    </source>
</evidence>
<gene>
    <name evidence="4" type="ORF">Cgig2_009826</name>
    <name evidence="3" type="ORF">Cgig2_020695</name>
</gene>
<keyword evidence="2" id="KW-1133">Transmembrane helix</keyword>
<dbReference type="PANTHER" id="PTHR20961:SF108">
    <property type="entry name" value="GLYCOSYLTRANSFERASE"/>
    <property type="match status" value="1"/>
</dbReference>
<evidence type="ECO:0000313" key="3">
    <source>
        <dbReference type="EMBL" id="KAJ8420550.1"/>
    </source>
</evidence>
<keyword evidence="2" id="KW-0812">Transmembrane</keyword>
<comment type="caution">
    <text evidence="4">The sequence shown here is derived from an EMBL/GenBank/DDBJ whole genome shotgun (WGS) entry which is preliminary data.</text>
</comment>
<dbReference type="Proteomes" id="UP001153076">
    <property type="component" value="Unassembled WGS sequence"/>
</dbReference>
<reference evidence="4" key="1">
    <citation type="submission" date="2022-04" db="EMBL/GenBank/DDBJ databases">
        <title>Carnegiea gigantea Genome sequencing and assembly v2.</title>
        <authorList>
            <person name="Copetti D."/>
            <person name="Sanderson M.J."/>
            <person name="Burquez A."/>
            <person name="Wojciechowski M.F."/>
        </authorList>
    </citation>
    <scope>NUCLEOTIDE SEQUENCE</scope>
    <source>
        <strain evidence="4">SGP5-SGP5p</strain>
        <tissue evidence="4">Aerial part</tissue>
    </source>
</reference>
<feature type="region of interest" description="Disordered" evidence="1">
    <location>
        <begin position="68"/>
        <end position="90"/>
    </location>
</feature>
<evidence type="ECO:0000256" key="1">
    <source>
        <dbReference type="SAM" id="MobiDB-lite"/>
    </source>
</evidence>
<protein>
    <submittedName>
        <fullName evidence="4">Uncharacterized protein</fullName>
    </submittedName>
</protein>
<dbReference type="InterPro" id="IPR007657">
    <property type="entry name" value="Glycosyltransferase_61"/>
</dbReference>
<evidence type="ECO:0000313" key="5">
    <source>
        <dbReference type="Proteomes" id="UP001153076"/>
    </source>
</evidence>
<dbReference type="EMBL" id="JAKOGI010001554">
    <property type="protein sequence ID" value="KAJ8425033.1"/>
    <property type="molecule type" value="Genomic_DNA"/>
</dbReference>
<name>A0A9Q1GUX2_9CARY</name>
<dbReference type="GO" id="GO:0016757">
    <property type="term" value="F:glycosyltransferase activity"/>
    <property type="evidence" value="ECO:0007669"/>
    <property type="project" value="InterPro"/>
</dbReference>
<dbReference type="AlphaFoldDB" id="A0A9Q1GUX2"/>
<feature type="compositionally biased region" description="Polar residues" evidence="1">
    <location>
        <begin position="68"/>
        <end position="77"/>
    </location>
</feature>
<keyword evidence="2" id="KW-0472">Membrane</keyword>
<feature type="transmembrane region" description="Helical" evidence="2">
    <location>
        <begin position="12"/>
        <end position="31"/>
    </location>
</feature>